<gene>
    <name evidence="2" type="ORF">EVG20_g10992</name>
</gene>
<dbReference type="AlphaFoldDB" id="A0A4Y9XN03"/>
<accession>A0A4Y9XN03</accession>
<dbReference type="Proteomes" id="UP000298327">
    <property type="component" value="Unassembled WGS sequence"/>
</dbReference>
<evidence type="ECO:0000313" key="2">
    <source>
        <dbReference type="EMBL" id="TFY51466.1"/>
    </source>
</evidence>
<dbReference type="STRING" id="205917.A0A4Y9XN03"/>
<name>A0A4Y9XN03_9AGAM</name>
<evidence type="ECO:0000313" key="3">
    <source>
        <dbReference type="Proteomes" id="UP000298327"/>
    </source>
</evidence>
<comment type="caution">
    <text evidence="2">The sequence shown here is derived from an EMBL/GenBank/DDBJ whole genome shotgun (WGS) entry which is preliminary data.</text>
</comment>
<dbReference type="InterPro" id="IPR036866">
    <property type="entry name" value="RibonucZ/Hydroxyglut_hydro"/>
</dbReference>
<evidence type="ECO:0000256" key="1">
    <source>
        <dbReference type="SAM" id="MobiDB-lite"/>
    </source>
</evidence>
<dbReference type="Gene3D" id="3.60.15.10">
    <property type="entry name" value="Ribonuclease Z/Hydroxyacylglutathione hydrolase-like"/>
    <property type="match status" value="1"/>
</dbReference>
<protein>
    <submittedName>
        <fullName evidence="2">Uncharacterized protein</fullName>
    </submittedName>
</protein>
<reference evidence="2 3" key="1">
    <citation type="submission" date="2019-02" db="EMBL/GenBank/DDBJ databases">
        <title>Genome sequencing of the rare red list fungi Dentipellis fragilis.</title>
        <authorList>
            <person name="Buettner E."/>
            <person name="Kellner H."/>
        </authorList>
    </citation>
    <scope>NUCLEOTIDE SEQUENCE [LARGE SCALE GENOMIC DNA]</scope>
    <source>
        <strain evidence="2 3">DSM 105465</strain>
    </source>
</reference>
<feature type="region of interest" description="Disordered" evidence="1">
    <location>
        <begin position="102"/>
        <end position="130"/>
    </location>
</feature>
<keyword evidence="3" id="KW-1185">Reference proteome</keyword>
<proteinExistence type="predicted"/>
<feature type="compositionally biased region" description="Pro residues" evidence="1">
    <location>
        <begin position="105"/>
        <end position="115"/>
    </location>
</feature>
<organism evidence="2 3">
    <name type="scientific">Dentipellis fragilis</name>
    <dbReference type="NCBI Taxonomy" id="205917"/>
    <lineage>
        <taxon>Eukaryota</taxon>
        <taxon>Fungi</taxon>
        <taxon>Dikarya</taxon>
        <taxon>Basidiomycota</taxon>
        <taxon>Agaricomycotina</taxon>
        <taxon>Agaricomycetes</taxon>
        <taxon>Russulales</taxon>
        <taxon>Hericiaceae</taxon>
        <taxon>Dentipellis</taxon>
    </lineage>
</organism>
<dbReference type="EMBL" id="SEOQ01001511">
    <property type="protein sequence ID" value="TFY51466.1"/>
    <property type="molecule type" value="Genomic_DNA"/>
</dbReference>
<sequence>MQAAGPGAHAGDEVSAILSTRQAKASLISIKGKGAYSTHGGHGTNGAGGTVDAAEDACAADAAVAKDTIPIYSPPGTYTYIRTGLTYAHILLGAPYVVHELHSPPSTPSPSPSPLPQVLDSPSAPSISQAATSCSPQTATWPSAFASPELIVHAVSLPHSVLCIGYLDEGLHQWSVRLPAIALRNRLRRVCCRYVYGPFLPPLRLLTTVTAPGGMGVTFTCPLLLTWFSEWHVYLCPTSFRIAVFAATPLSGVTNR</sequence>
<dbReference type="OrthoDB" id="527344at2759"/>